<keyword evidence="2" id="KW-0812">Transmembrane</keyword>
<reference evidence="3" key="2">
    <citation type="submission" date="2025-08" db="UniProtKB">
        <authorList>
            <consortium name="Ensembl"/>
        </authorList>
    </citation>
    <scope>IDENTIFICATION</scope>
</reference>
<reference evidence="3 4" key="1">
    <citation type="submission" date="2009-03" db="EMBL/GenBank/DDBJ databases">
        <authorList>
            <person name="Warren W."/>
            <person name="Ye L."/>
            <person name="Minx P."/>
            <person name="Worley K."/>
            <person name="Gibbs R."/>
            <person name="Wilson R.K."/>
        </authorList>
    </citation>
    <scope>NUCLEOTIDE SEQUENCE [LARGE SCALE GENOMIC DNA]</scope>
</reference>
<dbReference type="PANTHER" id="PTHR12138">
    <property type="entry name" value="PRIMATE-EXPANDED PROTEIN FAMILY"/>
    <property type="match status" value="1"/>
</dbReference>
<accession>A0A8I3WL64</accession>
<reference evidence="3" key="3">
    <citation type="submission" date="2025-09" db="UniProtKB">
        <authorList>
            <consortium name="Ensembl"/>
        </authorList>
    </citation>
    <scope>IDENTIFICATION</scope>
</reference>
<sequence>LLFYSFFLFLSFFCSFISFFLPFFCFSVFLSFVFLSFFLLCCFVCFVLFCLRQGFSPLPRLKYSGTILAQGKLHLQGSSDPFTSASEVPGTTGTHHHTQLIFCMGFHHVVQAGLKLLGSRDSPASAYQSAGITAHKPSEQNACWRKSGQGLCVTPRLECSCMITSGSLNLLGSSNPPTSGSQVAGSIDRGALI</sequence>
<dbReference type="PRINTS" id="PR02045">
    <property type="entry name" value="F138DOMAIN"/>
</dbReference>
<proteinExistence type="predicted"/>
<dbReference type="PANTHER" id="PTHR12138:SF161">
    <property type="entry name" value="SECRETED PROTEIN"/>
    <property type="match status" value="1"/>
</dbReference>
<feature type="transmembrane region" description="Helical" evidence="2">
    <location>
        <begin position="7"/>
        <end position="24"/>
    </location>
</feature>
<feature type="region of interest" description="Disordered" evidence="1">
    <location>
        <begin position="173"/>
        <end position="193"/>
    </location>
</feature>
<name>A0A8I3WL64_CALJA</name>
<organism evidence="3 4">
    <name type="scientific">Callithrix jacchus</name>
    <name type="common">White-tufted-ear marmoset</name>
    <name type="synonym">Simia Jacchus</name>
    <dbReference type="NCBI Taxonomy" id="9483"/>
    <lineage>
        <taxon>Eukaryota</taxon>
        <taxon>Metazoa</taxon>
        <taxon>Chordata</taxon>
        <taxon>Craniata</taxon>
        <taxon>Vertebrata</taxon>
        <taxon>Euteleostomi</taxon>
        <taxon>Mammalia</taxon>
        <taxon>Eutheria</taxon>
        <taxon>Euarchontoglires</taxon>
        <taxon>Primates</taxon>
        <taxon>Haplorrhini</taxon>
        <taxon>Platyrrhini</taxon>
        <taxon>Cebidae</taxon>
        <taxon>Callitrichinae</taxon>
        <taxon>Callithrix</taxon>
        <taxon>Callithrix</taxon>
    </lineage>
</organism>
<dbReference type="AlphaFoldDB" id="A0A8I3WL64"/>
<evidence type="ECO:0000313" key="3">
    <source>
        <dbReference type="Ensembl" id="ENSCJAP00000092113.1"/>
    </source>
</evidence>
<evidence type="ECO:0000313" key="4">
    <source>
        <dbReference type="Proteomes" id="UP000008225"/>
    </source>
</evidence>
<evidence type="ECO:0000256" key="2">
    <source>
        <dbReference type="SAM" id="Phobius"/>
    </source>
</evidence>
<keyword evidence="2" id="KW-1133">Transmembrane helix</keyword>
<dbReference type="Ensembl" id="ENSCJAT00000138505.1">
    <property type="protein sequence ID" value="ENSCJAP00000092113.1"/>
    <property type="gene ID" value="ENSCJAG00000078019.1"/>
</dbReference>
<feature type="transmembrane region" description="Helical" evidence="2">
    <location>
        <begin position="30"/>
        <end position="51"/>
    </location>
</feature>
<evidence type="ECO:0000256" key="1">
    <source>
        <dbReference type="SAM" id="MobiDB-lite"/>
    </source>
</evidence>
<dbReference type="Proteomes" id="UP000008225">
    <property type="component" value="Chromosome 16"/>
</dbReference>
<keyword evidence="2" id="KW-0472">Membrane</keyword>
<dbReference type="GeneTree" id="ENSGT01120000271815"/>
<keyword evidence="4" id="KW-1185">Reference proteome</keyword>
<protein>
    <submittedName>
        <fullName evidence="3">Uncharacterized protein</fullName>
    </submittedName>
</protein>